<dbReference type="AlphaFoldDB" id="A0A1I2KAJ6"/>
<dbReference type="CDD" id="cd09732">
    <property type="entry name" value="Csx1_III-U"/>
    <property type="match status" value="1"/>
</dbReference>
<accession>A0A1I2KAJ6</accession>
<evidence type="ECO:0000313" key="1">
    <source>
        <dbReference type="EMBL" id="SFF63339.1"/>
    </source>
</evidence>
<dbReference type="Proteomes" id="UP000198661">
    <property type="component" value="Unassembled WGS sequence"/>
</dbReference>
<proteinExistence type="predicted"/>
<sequence length="450" mass="52512">MKKLLTFLGNGEYDEGIYTYRGRKATKSRFVQTAIYELFCEKFTDKDQIIIFLTEEAESKNWKDSIGESGKNKGKKLEGMENAWKKINPKLLQQNQIRKVRIPSQQDEEHNWELFEIILNEIDEGDEIIFDITHSFRSFPIMALIILNYARILKNASLKNLLYGCWEMRDKGQPPTAPIIDMTEMISLLDWAYGVDSYKQTGNASVIKTLTNQEVASVFQTGQSSDDMRRTEANALRTLANCAHEFHQIMQTCRAPEIPQKLNNLRKALEQAKTMEIRGFRPFEKLFGKMEEKIEYLTDRPIMDDYWAAKWCHDNGLIQQGYTLLQEGIITAICRVMGMELDDVNKRKLVSAAISVWLSEKTTEEWEGTEDEKSFMKTVIAFLNPYKDLLKSYAGLTRYRNSINHAGRNRDNIPHQRFRPKLENYLKDFRTFFEKMDQLYQEKQEGASTR</sequence>
<dbReference type="SUPFAM" id="SSF160980">
    <property type="entry name" value="SSO1389-like"/>
    <property type="match status" value="1"/>
</dbReference>
<keyword evidence="2" id="KW-1185">Reference proteome</keyword>
<dbReference type="RefSeq" id="WP_092035335.1">
    <property type="nucleotide sequence ID" value="NZ_FOOK01000001.1"/>
</dbReference>
<dbReference type="EMBL" id="FOOK01000001">
    <property type="protein sequence ID" value="SFF63339.1"/>
    <property type="molecule type" value="Genomic_DNA"/>
</dbReference>
<dbReference type="STRING" id="201973.SAMN04488025_10161"/>
<evidence type="ECO:0000313" key="2">
    <source>
        <dbReference type="Proteomes" id="UP000198661"/>
    </source>
</evidence>
<dbReference type="InterPro" id="IPR011742">
    <property type="entry name" value="CRISPR-assoc_prot_TM1812"/>
</dbReference>
<dbReference type="InterPro" id="IPR013383">
    <property type="entry name" value="CRISPR-assoc_prot_DxTHG_CS"/>
</dbReference>
<organism evidence="1 2">
    <name type="scientific">Planifilum fulgidum</name>
    <dbReference type="NCBI Taxonomy" id="201973"/>
    <lineage>
        <taxon>Bacteria</taxon>
        <taxon>Bacillati</taxon>
        <taxon>Bacillota</taxon>
        <taxon>Bacilli</taxon>
        <taxon>Bacillales</taxon>
        <taxon>Thermoactinomycetaceae</taxon>
        <taxon>Planifilum</taxon>
    </lineage>
</organism>
<protein>
    <submittedName>
        <fullName evidence="1">CRISPR-associated protein, TM1812 family</fullName>
    </submittedName>
</protein>
<dbReference type="NCBIfam" id="TIGR02549">
    <property type="entry name" value="CRISPR_DxTHG"/>
    <property type="match status" value="1"/>
</dbReference>
<dbReference type="NCBIfam" id="TIGR02221">
    <property type="entry name" value="cas_TM1812"/>
    <property type="match status" value="1"/>
</dbReference>
<reference evidence="1 2" key="1">
    <citation type="submission" date="2016-10" db="EMBL/GenBank/DDBJ databases">
        <authorList>
            <person name="de Groot N.N."/>
        </authorList>
    </citation>
    <scope>NUCLEOTIDE SEQUENCE [LARGE SCALE GENOMIC DNA]</scope>
    <source>
        <strain evidence="1 2">DSM 44945</strain>
    </source>
</reference>
<dbReference type="OrthoDB" id="9777703at2"/>
<gene>
    <name evidence="1" type="ORF">SAMN04488025_10161</name>
</gene>
<name>A0A1I2KAJ6_9BACL</name>